<reference evidence="1 2" key="1">
    <citation type="journal article" date="2009" name="Stand. Genomic Sci.">
        <title>Complete genome sequence of Kangiella koreensis type strain (SW-125).</title>
        <authorList>
            <person name="Han C."/>
            <person name="Sikorski J."/>
            <person name="Lapidus A."/>
            <person name="Nolan M."/>
            <person name="Glavina Del Rio T."/>
            <person name="Tice H."/>
            <person name="Cheng J.F."/>
            <person name="Lucas S."/>
            <person name="Chen F."/>
            <person name="Copeland A."/>
            <person name="Ivanova N."/>
            <person name="Mavromatis K."/>
            <person name="Ovchinnikova G."/>
            <person name="Pati A."/>
            <person name="Bruce D."/>
            <person name="Goodwin L."/>
            <person name="Pitluck S."/>
            <person name="Chen A."/>
            <person name="Palaniappan K."/>
            <person name="Land M."/>
            <person name="Hauser L."/>
            <person name="Chang Y.J."/>
            <person name="Jeffries C.D."/>
            <person name="Chain P."/>
            <person name="Saunders E."/>
            <person name="Brettin T."/>
            <person name="Goker M."/>
            <person name="Tindall B.J."/>
            <person name="Bristow J."/>
            <person name="Eisen J.A."/>
            <person name="Markowitz V."/>
            <person name="Hugenholtz P."/>
            <person name="Kyrpides N.C."/>
            <person name="Klenk H.P."/>
            <person name="Detter J.C."/>
        </authorList>
    </citation>
    <scope>NUCLEOTIDE SEQUENCE [LARGE SCALE GENOMIC DNA]</scope>
    <source>
        <strain evidence="2">DSM 16069 / KCTC 12182 / SW-125</strain>
    </source>
</reference>
<proteinExistence type="predicted"/>
<dbReference type="KEGG" id="kko:Kkor_1522"/>
<dbReference type="InParanoid" id="C7RCE2"/>
<accession>C7RCE2</accession>
<gene>
    <name evidence="1" type="ordered locus">Kkor_1522</name>
</gene>
<evidence type="ECO:0000313" key="2">
    <source>
        <dbReference type="Proteomes" id="UP000001231"/>
    </source>
</evidence>
<protein>
    <submittedName>
        <fullName evidence="1">Uncharacterized protein</fullName>
    </submittedName>
</protein>
<sequence>MAASISALHYLQWRQITDQLVWKKMSTTKLLKAIISSVLILLSLPSLSAEWRGVVATDVRYYFEEGDFGQDQELASIMIEPEFYHSWDEHNLSLVFKPFYRWDSMDNERTHGDIRELMLQYVGDEWDVKAGIGKVFWGVAESQHLVDIINQTDFVENIDGEDKLGQPLLTLSTERDWGLLSIFALPGFRERTFAGEEGRLRFPYVIDTDNPIYADPDGKSRLDGAIRWSHWIGDWDIGIAHFSGTSRDPQFVLDSSNPQDLKLRPVYVTIDQTSIDVQATKGAWLWKLEAMSRSGFEQGRYSAAVGGFEYSFYGITESGADLGVIMEYQYDSRDVLPGGFRQEDIWVGGLRLAMNDIPSTEVLLGYSYAENQQFINLEASRRLGDSWKLVIEGRWFEGIDETRPMDSFLYPFRNDDYLSISFERYF</sequence>
<evidence type="ECO:0000313" key="1">
    <source>
        <dbReference type="EMBL" id="ACV26934.1"/>
    </source>
</evidence>
<dbReference type="AlphaFoldDB" id="C7RCE2"/>
<dbReference type="eggNOG" id="ENOG502Z89J">
    <property type="taxonomic scope" value="Bacteria"/>
</dbReference>
<keyword evidence="2" id="KW-1185">Reference proteome</keyword>
<name>C7RCE2_KANKD</name>
<dbReference type="Proteomes" id="UP000001231">
    <property type="component" value="Chromosome"/>
</dbReference>
<organism evidence="1 2">
    <name type="scientific">Kangiella koreensis (strain DSM 16069 / JCM 12317 / KCTC 12182 / SW-125)</name>
    <dbReference type="NCBI Taxonomy" id="523791"/>
    <lineage>
        <taxon>Bacteria</taxon>
        <taxon>Pseudomonadati</taxon>
        <taxon>Pseudomonadota</taxon>
        <taxon>Gammaproteobacteria</taxon>
        <taxon>Kangiellales</taxon>
        <taxon>Kangiellaceae</taxon>
        <taxon>Kangiella</taxon>
    </lineage>
</organism>
<dbReference type="STRING" id="523791.Kkor_1522"/>
<dbReference type="EMBL" id="CP001707">
    <property type="protein sequence ID" value="ACV26934.1"/>
    <property type="molecule type" value="Genomic_DNA"/>
</dbReference>
<dbReference type="HOGENOM" id="CLU_044829_0_0_6"/>